<name>A0ABS0AIH5_9GAMM</name>
<dbReference type="InterPro" id="IPR029069">
    <property type="entry name" value="HotDog_dom_sf"/>
</dbReference>
<dbReference type="SUPFAM" id="SSF54637">
    <property type="entry name" value="Thioesterase/thiol ester dehydrase-isomerase"/>
    <property type="match status" value="2"/>
</dbReference>
<dbReference type="RefSeq" id="WP_194856495.1">
    <property type="nucleotide sequence ID" value="NZ_ARXR01000025.1"/>
</dbReference>
<dbReference type="InterPro" id="IPR050563">
    <property type="entry name" value="4-hydroxybenzoyl-CoA_TE"/>
</dbReference>
<accession>A0ABS0AIH5</accession>
<comment type="caution">
    <text evidence="3">The sequence shown here is derived from an EMBL/GenBank/DDBJ whole genome shotgun (WGS) entry which is preliminary data.</text>
</comment>
<comment type="similarity">
    <text evidence="1">Belongs to the 4-hydroxybenzoyl-CoA thioesterase family.</text>
</comment>
<dbReference type="Gene3D" id="3.10.129.10">
    <property type="entry name" value="Hotdog Thioesterase"/>
    <property type="match status" value="2"/>
</dbReference>
<reference evidence="3 4" key="1">
    <citation type="submission" date="2012-09" db="EMBL/GenBank/DDBJ databases">
        <title>Genome Sequence of alkane-degrading Bacterium Alcanivorax venustensis ISO4.</title>
        <authorList>
            <person name="Lai Q."/>
            <person name="Shao Z."/>
        </authorList>
    </citation>
    <scope>NUCLEOTIDE SEQUENCE [LARGE SCALE GENOMIC DNA]</scope>
    <source>
        <strain evidence="3 4">ISO4</strain>
    </source>
</reference>
<evidence type="ECO:0000313" key="4">
    <source>
        <dbReference type="Proteomes" id="UP000644441"/>
    </source>
</evidence>
<evidence type="ECO:0000256" key="2">
    <source>
        <dbReference type="ARBA" id="ARBA00022801"/>
    </source>
</evidence>
<dbReference type="PANTHER" id="PTHR31793">
    <property type="entry name" value="4-HYDROXYBENZOYL-COA THIOESTERASE FAMILY MEMBER"/>
    <property type="match status" value="1"/>
</dbReference>
<protein>
    <submittedName>
        <fullName evidence="3">Thioesterase superfamily protein</fullName>
    </submittedName>
</protein>
<evidence type="ECO:0000256" key="1">
    <source>
        <dbReference type="ARBA" id="ARBA00005953"/>
    </source>
</evidence>
<keyword evidence="4" id="KW-1185">Reference proteome</keyword>
<sequence>MKTQPWQLETGAYPFSIRFNPHYSHLDTERHVNNVAVQSFHTEARTRFHMAVLGDRAWYSDDVLLRPRRTVTHFLRETHYPHEVTAAVRLVAVEDDSYRLVQALFQSGECVGVQECLMGAWGEAGWAASRWVALPDAARRALAAEQVDGQPLLPWPELPEETETFEPGPRQVALTARYADLDPDRRLSELAQARYLEQARAGSVTMLRQPNLGLLVARIDIRYQRWDTGMGEVALSSELAGIGNSSFVLRGRAAVDGRPVAMAESVMVLIDRDTHRPTPVPDALRAEMAVLQPPTA</sequence>
<gene>
    <name evidence="3" type="ORF">ISO4_02531</name>
</gene>
<evidence type="ECO:0000313" key="3">
    <source>
        <dbReference type="EMBL" id="MBF5053929.1"/>
    </source>
</evidence>
<dbReference type="Proteomes" id="UP000644441">
    <property type="component" value="Unassembled WGS sequence"/>
</dbReference>
<proteinExistence type="inferred from homology"/>
<organism evidence="3 4">
    <name type="scientific">Alloalcanivorax venustensis ISO4</name>
    <dbReference type="NCBI Taxonomy" id="1177184"/>
    <lineage>
        <taxon>Bacteria</taxon>
        <taxon>Pseudomonadati</taxon>
        <taxon>Pseudomonadota</taxon>
        <taxon>Gammaproteobacteria</taxon>
        <taxon>Oceanospirillales</taxon>
        <taxon>Alcanivoracaceae</taxon>
        <taxon>Alloalcanivorax</taxon>
    </lineage>
</organism>
<dbReference type="Pfam" id="PF13279">
    <property type="entry name" value="4HBT_2"/>
    <property type="match status" value="1"/>
</dbReference>
<dbReference type="EMBL" id="ARXR01000025">
    <property type="protein sequence ID" value="MBF5053929.1"/>
    <property type="molecule type" value="Genomic_DNA"/>
</dbReference>
<dbReference type="PANTHER" id="PTHR31793:SF27">
    <property type="entry name" value="NOVEL THIOESTERASE SUPERFAMILY DOMAIN AND SAPOSIN A-TYPE DOMAIN CONTAINING PROTEIN (0610012H03RIK)"/>
    <property type="match status" value="1"/>
</dbReference>
<keyword evidence="2" id="KW-0378">Hydrolase</keyword>